<comment type="similarity">
    <text evidence="1">Belongs to the ROK (NagC/XylR) family.</text>
</comment>
<evidence type="ECO:0000256" key="2">
    <source>
        <dbReference type="SAM" id="Phobius"/>
    </source>
</evidence>
<protein>
    <recommendedName>
        <fullName evidence="5">ROK family protein</fullName>
    </recommendedName>
</protein>
<dbReference type="SUPFAM" id="SSF53067">
    <property type="entry name" value="Actin-like ATPase domain"/>
    <property type="match status" value="1"/>
</dbReference>
<dbReference type="EMBL" id="MHHY01000006">
    <property type="protein sequence ID" value="OGY40741.1"/>
    <property type="molecule type" value="Genomic_DNA"/>
</dbReference>
<comment type="caution">
    <text evidence="3">The sequence shown here is derived from an EMBL/GenBank/DDBJ whole genome shotgun (WGS) entry which is preliminary data.</text>
</comment>
<gene>
    <name evidence="3" type="ORF">A2570_01245</name>
</gene>
<accession>A0A1G1XL96</accession>
<dbReference type="InterPro" id="IPR000600">
    <property type="entry name" value="ROK"/>
</dbReference>
<dbReference type="PANTHER" id="PTHR18964">
    <property type="entry name" value="ROK (REPRESSOR, ORF, KINASE) FAMILY"/>
    <property type="match status" value="1"/>
</dbReference>
<proteinExistence type="inferred from homology"/>
<dbReference type="Pfam" id="PF00480">
    <property type="entry name" value="ROK"/>
    <property type="match status" value="1"/>
</dbReference>
<evidence type="ECO:0008006" key="5">
    <source>
        <dbReference type="Google" id="ProtNLM"/>
    </source>
</evidence>
<evidence type="ECO:0000256" key="1">
    <source>
        <dbReference type="ARBA" id="ARBA00006479"/>
    </source>
</evidence>
<reference evidence="3 4" key="1">
    <citation type="journal article" date="2016" name="Nat. Commun.">
        <title>Thousands of microbial genomes shed light on interconnected biogeochemical processes in an aquifer system.</title>
        <authorList>
            <person name="Anantharaman K."/>
            <person name="Brown C.T."/>
            <person name="Hug L.A."/>
            <person name="Sharon I."/>
            <person name="Castelle C.J."/>
            <person name="Probst A.J."/>
            <person name="Thomas B.C."/>
            <person name="Singh A."/>
            <person name="Wilkins M.J."/>
            <person name="Karaoz U."/>
            <person name="Brodie E.L."/>
            <person name="Williams K.H."/>
            <person name="Hubbard S.S."/>
            <person name="Banfield J.F."/>
        </authorList>
    </citation>
    <scope>NUCLEOTIDE SEQUENCE [LARGE SCALE GENOMIC DNA]</scope>
</reference>
<keyword evidence="2" id="KW-1133">Transmembrane helix</keyword>
<sequence>MDKKKIDTENSKKLTIGIDAGGTKIRGVLMKNGEVLKKSEKLHDAQIITKEVFLSSLSSVIDEIWDKQTSKIGLGLPGPIENGRVQDGGRVKSLDEVDFEKIIEKKYKIKPIIANDAKVALRFEAKKYNKINSIFMITLGTGVGGGWFFNGKIMTGSFGSAYEVGQTIFNPNNPETFETKLSGRGFFRNLKTLPIESENAARAGSSYHKKIWQEFGTNLGLIIANISNLIEPELIILGGGIVHAWPLFIKTTKEIAKKHILSPTAKKKLLIAKAVDDRWAGAIGAAILAQESGK</sequence>
<dbReference type="InterPro" id="IPR043129">
    <property type="entry name" value="ATPase_NBD"/>
</dbReference>
<dbReference type="AlphaFoldDB" id="A0A1G1XL96"/>
<organism evidence="3 4">
    <name type="scientific">Candidatus Brennerbacteria bacterium RIFOXYD1_FULL_41_16</name>
    <dbReference type="NCBI Taxonomy" id="1797529"/>
    <lineage>
        <taxon>Bacteria</taxon>
        <taxon>Candidatus Brenneribacteriota</taxon>
    </lineage>
</organism>
<evidence type="ECO:0000313" key="4">
    <source>
        <dbReference type="Proteomes" id="UP000178570"/>
    </source>
</evidence>
<feature type="transmembrane region" description="Helical" evidence="2">
    <location>
        <begin position="131"/>
        <end position="149"/>
    </location>
</feature>
<name>A0A1G1XL96_9BACT</name>
<dbReference type="STRING" id="1797529.A2570_01245"/>
<dbReference type="Gene3D" id="3.30.420.40">
    <property type="match status" value="2"/>
</dbReference>
<keyword evidence="2" id="KW-0812">Transmembrane</keyword>
<dbReference type="CDD" id="cd23763">
    <property type="entry name" value="ASKHA_ATPase_ROK"/>
    <property type="match status" value="1"/>
</dbReference>
<evidence type="ECO:0000313" key="3">
    <source>
        <dbReference type="EMBL" id="OGY40741.1"/>
    </source>
</evidence>
<keyword evidence="2" id="KW-0472">Membrane</keyword>
<dbReference type="PANTHER" id="PTHR18964:SF149">
    <property type="entry name" value="BIFUNCTIONAL UDP-N-ACETYLGLUCOSAMINE 2-EPIMERASE_N-ACETYLMANNOSAMINE KINASE"/>
    <property type="match status" value="1"/>
</dbReference>
<dbReference type="Proteomes" id="UP000178570">
    <property type="component" value="Unassembled WGS sequence"/>
</dbReference>